<dbReference type="Pfam" id="PF08007">
    <property type="entry name" value="JmjC_2"/>
    <property type="match status" value="1"/>
</dbReference>
<evidence type="ECO:0000313" key="5">
    <source>
        <dbReference type="EMBL" id="SFL13532.1"/>
    </source>
</evidence>
<gene>
    <name evidence="5" type="ORF">SAMN02745775_1242</name>
</gene>
<name>A0A1I4F6B5_9PROT</name>
<dbReference type="PANTHER" id="PTHR13096">
    <property type="entry name" value="MINA53 MYC INDUCED NUCLEAR ANTIGEN"/>
    <property type="match status" value="1"/>
</dbReference>
<dbReference type="PROSITE" id="PS51184">
    <property type="entry name" value="JMJC"/>
    <property type="match status" value="1"/>
</dbReference>
<keyword evidence="6" id="KW-1185">Reference proteome</keyword>
<feature type="domain" description="JmjC" evidence="4">
    <location>
        <begin position="56"/>
        <end position="254"/>
    </location>
</feature>
<keyword evidence="2" id="KW-0479">Metal-binding</keyword>
<organism evidence="5 6">
    <name type="scientific">Falsiroseomonas stagni DSM 19981</name>
    <dbReference type="NCBI Taxonomy" id="1123062"/>
    <lineage>
        <taxon>Bacteria</taxon>
        <taxon>Pseudomonadati</taxon>
        <taxon>Pseudomonadota</taxon>
        <taxon>Alphaproteobacteria</taxon>
        <taxon>Acetobacterales</taxon>
        <taxon>Roseomonadaceae</taxon>
        <taxon>Falsiroseomonas</taxon>
    </lineage>
</organism>
<dbReference type="EMBL" id="FOSQ01000024">
    <property type="protein sequence ID" value="SFL13532.1"/>
    <property type="molecule type" value="Genomic_DNA"/>
</dbReference>
<dbReference type="Proteomes" id="UP000199473">
    <property type="component" value="Unassembled WGS sequence"/>
</dbReference>
<keyword evidence="3" id="KW-0408">Iron</keyword>
<dbReference type="Gene3D" id="2.60.120.650">
    <property type="entry name" value="Cupin"/>
    <property type="match status" value="1"/>
</dbReference>
<sequence>MQFDNFLAPLTAAHFLDSYLDTKPVHLTGHPHRFGQLLSTHSIDEALATADIWAHQDLQLLFSGRRVPTEQYCYTVRTRAGDVIFRPDADRVRFWIAQGASVVLNGVETYTIGLRVIQRMFLAAGFAESWANIYISQKGSKALEAHCDTHDVWILQAAGQKIWNIWRAREEWPREGEQTGQRTIIERAAHPGNPDSRKGELLSQVILRPGDVLYLPHGWYHSAMAETEASMHVTFGVRHPSGIDLLQVLFGRALADSLFRRPLPLHDRRGTALPATAGHLAALGDRLAELARDPATAAELENLTQVSTRRGLWQAPLTVAELSASPDQDAG</sequence>
<dbReference type="GO" id="GO:0046872">
    <property type="term" value="F:metal ion binding"/>
    <property type="evidence" value="ECO:0007669"/>
    <property type="project" value="UniProtKB-KW"/>
</dbReference>
<comment type="cofactor">
    <cofactor evidence="1">
        <name>Fe(2+)</name>
        <dbReference type="ChEBI" id="CHEBI:29033"/>
    </cofactor>
</comment>
<evidence type="ECO:0000313" key="6">
    <source>
        <dbReference type="Proteomes" id="UP000199473"/>
    </source>
</evidence>
<evidence type="ECO:0000256" key="1">
    <source>
        <dbReference type="ARBA" id="ARBA00001954"/>
    </source>
</evidence>
<evidence type="ECO:0000256" key="3">
    <source>
        <dbReference type="ARBA" id="ARBA00023004"/>
    </source>
</evidence>
<dbReference type="InterPro" id="IPR003347">
    <property type="entry name" value="JmjC_dom"/>
</dbReference>
<evidence type="ECO:0000259" key="4">
    <source>
        <dbReference type="PROSITE" id="PS51184"/>
    </source>
</evidence>
<proteinExistence type="predicted"/>
<dbReference type="SUPFAM" id="SSF51197">
    <property type="entry name" value="Clavaminate synthase-like"/>
    <property type="match status" value="1"/>
</dbReference>
<dbReference type="PANTHER" id="PTHR13096:SF8">
    <property type="entry name" value="RIBOSOMAL OXYGENASE 1"/>
    <property type="match status" value="1"/>
</dbReference>
<evidence type="ECO:0000256" key="2">
    <source>
        <dbReference type="ARBA" id="ARBA00022723"/>
    </source>
</evidence>
<reference evidence="5 6" key="1">
    <citation type="submission" date="2016-10" db="EMBL/GenBank/DDBJ databases">
        <authorList>
            <person name="de Groot N.N."/>
        </authorList>
    </citation>
    <scope>NUCLEOTIDE SEQUENCE [LARGE SCALE GENOMIC DNA]</scope>
    <source>
        <strain evidence="5 6">DSM 19981</strain>
    </source>
</reference>
<dbReference type="STRING" id="1123062.SAMN02745775_1242"/>
<protein>
    <submittedName>
        <fullName evidence="5">Cupin superfamily protein</fullName>
    </submittedName>
</protein>
<accession>A0A1I4F6B5</accession>
<dbReference type="InterPro" id="IPR039994">
    <property type="entry name" value="NO66-like"/>
</dbReference>
<dbReference type="AlphaFoldDB" id="A0A1I4F6B5"/>